<evidence type="ECO:0000313" key="2">
    <source>
        <dbReference type="Proteomes" id="UP000308600"/>
    </source>
</evidence>
<dbReference type="Proteomes" id="UP000308600">
    <property type="component" value="Unassembled WGS sequence"/>
</dbReference>
<gene>
    <name evidence="1" type="ORF">BDN72DRAFT_853149</name>
</gene>
<organism evidence="1 2">
    <name type="scientific">Pluteus cervinus</name>
    <dbReference type="NCBI Taxonomy" id="181527"/>
    <lineage>
        <taxon>Eukaryota</taxon>
        <taxon>Fungi</taxon>
        <taxon>Dikarya</taxon>
        <taxon>Basidiomycota</taxon>
        <taxon>Agaricomycotina</taxon>
        <taxon>Agaricomycetes</taxon>
        <taxon>Agaricomycetidae</taxon>
        <taxon>Agaricales</taxon>
        <taxon>Pluteineae</taxon>
        <taxon>Pluteaceae</taxon>
        <taxon>Pluteus</taxon>
    </lineage>
</organism>
<sequence>MTLKAQNLWFGGLLFFLASETVLATLASTFSGYDKTLLLYTIPSGISALTFFWVILLLFAVNRPEVVPLCLTNPRIHFITFATSSFIWSILTPLISTQSPYGCEDNDYDEPRGQLCGIPVSSAVAAWMIWAFVTVCALISQQGVTRREPKPTDDNSEVDQRASSVTFSNP</sequence>
<reference evidence="1 2" key="1">
    <citation type="journal article" date="2019" name="Nat. Ecol. Evol.">
        <title>Megaphylogeny resolves global patterns of mushroom evolution.</title>
        <authorList>
            <person name="Varga T."/>
            <person name="Krizsan K."/>
            <person name="Foldi C."/>
            <person name="Dima B."/>
            <person name="Sanchez-Garcia M."/>
            <person name="Sanchez-Ramirez S."/>
            <person name="Szollosi G.J."/>
            <person name="Szarkandi J.G."/>
            <person name="Papp V."/>
            <person name="Albert L."/>
            <person name="Andreopoulos W."/>
            <person name="Angelini C."/>
            <person name="Antonin V."/>
            <person name="Barry K.W."/>
            <person name="Bougher N.L."/>
            <person name="Buchanan P."/>
            <person name="Buyck B."/>
            <person name="Bense V."/>
            <person name="Catcheside P."/>
            <person name="Chovatia M."/>
            <person name="Cooper J."/>
            <person name="Damon W."/>
            <person name="Desjardin D."/>
            <person name="Finy P."/>
            <person name="Geml J."/>
            <person name="Haridas S."/>
            <person name="Hughes K."/>
            <person name="Justo A."/>
            <person name="Karasinski D."/>
            <person name="Kautmanova I."/>
            <person name="Kiss B."/>
            <person name="Kocsube S."/>
            <person name="Kotiranta H."/>
            <person name="LaButti K.M."/>
            <person name="Lechner B.E."/>
            <person name="Liimatainen K."/>
            <person name="Lipzen A."/>
            <person name="Lukacs Z."/>
            <person name="Mihaltcheva S."/>
            <person name="Morgado L.N."/>
            <person name="Niskanen T."/>
            <person name="Noordeloos M.E."/>
            <person name="Ohm R.A."/>
            <person name="Ortiz-Santana B."/>
            <person name="Ovrebo C."/>
            <person name="Racz N."/>
            <person name="Riley R."/>
            <person name="Savchenko A."/>
            <person name="Shiryaev A."/>
            <person name="Soop K."/>
            <person name="Spirin V."/>
            <person name="Szebenyi C."/>
            <person name="Tomsovsky M."/>
            <person name="Tulloss R.E."/>
            <person name="Uehling J."/>
            <person name="Grigoriev I.V."/>
            <person name="Vagvolgyi C."/>
            <person name="Papp T."/>
            <person name="Martin F.M."/>
            <person name="Miettinen O."/>
            <person name="Hibbett D.S."/>
            <person name="Nagy L.G."/>
        </authorList>
    </citation>
    <scope>NUCLEOTIDE SEQUENCE [LARGE SCALE GENOMIC DNA]</scope>
    <source>
        <strain evidence="1 2">NL-1719</strain>
    </source>
</reference>
<keyword evidence="2" id="KW-1185">Reference proteome</keyword>
<name>A0ACD3BET4_9AGAR</name>
<evidence type="ECO:0000313" key="1">
    <source>
        <dbReference type="EMBL" id="TFK76169.1"/>
    </source>
</evidence>
<accession>A0ACD3BET4</accession>
<dbReference type="EMBL" id="ML208261">
    <property type="protein sequence ID" value="TFK76169.1"/>
    <property type="molecule type" value="Genomic_DNA"/>
</dbReference>
<proteinExistence type="predicted"/>
<protein>
    <submittedName>
        <fullName evidence="1">Uncharacterized protein</fullName>
    </submittedName>
</protein>